<proteinExistence type="predicted"/>
<evidence type="ECO:0000256" key="1">
    <source>
        <dbReference type="SAM" id="Phobius"/>
    </source>
</evidence>
<dbReference type="NCBIfam" id="TIGR02876">
    <property type="entry name" value="spore_yqfD"/>
    <property type="match status" value="1"/>
</dbReference>
<dbReference type="AlphaFoldDB" id="A0A9X1XZN2"/>
<dbReference type="Proteomes" id="UP001139534">
    <property type="component" value="Unassembled WGS sequence"/>
</dbReference>
<dbReference type="Pfam" id="PF06898">
    <property type="entry name" value="YqfD"/>
    <property type="match status" value="1"/>
</dbReference>
<keyword evidence="1" id="KW-0472">Membrane</keyword>
<gene>
    <name evidence="2" type="primary">yqfD</name>
    <name evidence="2" type="ORF">M0651_11960</name>
</gene>
<feature type="transmembrane region" description="Helical" evidence="1">
    <location>
        <begin position="90"/>
        <end position="110"/>
    </location>
</feature>
<comment type="caution">
    <text evidence="2">The sequence shown here is derived from an EMBL/GenBank/DDBJ whole genome shotgun (WGS) entry which is preliminary data.</text>
</comment>
<keyword evidence="3" id="KW-1185">Reference proteome</keyword>
<protein>
    <submittedName>
        <fullName evidence="2">Sporulation protein YqfD</fullName>
    </submittedName>
</protein>
<accession>A0A9X1XZN2</accession>
<sequence length="393" mass="44433">MKSPALSQLRGIVTIRVRGGSIEQLVNELSRQGIDIWDVKPLPGGQMDMNVALTDFFRLRPLLKRTGCRMSVRGRSGLPFVLARVWKRKGFIAGFALFVAAIFCLSSLVWDVEVKGNEEIAAHDVLQAAKQEGIYPFQWIFRLPDQDKLSAELTRKLPGTSWVGVTRTGTRITIQVVEATKPKDQQLVSPSHLVSKHDAVITHIYAEKGQPEVGKNDRVKKGQVLVSGFQGGKPVVPQANIRGIVWHEYNIQVPQVYRQKVYTGERKQRGYLYFGNTAIQLTGYGIVTYAQSETMTVQDPLTWRAWKLPIGWMTEKVMETTELELKRTEEQAKQEGIERAKRDILAKYGTDSVIMDQKILHEKADNGKVYIKVHFEVEQNIAEEVPIVHDQGE</sequence>
<reference evidence="2" key="1">
    <citation type="submission" date="2022-04" db="EMBL/GenBank/DDBJ databases">
        <authorList>
            <person name="Seo M.-J."/>
        </authorList>
    </citation>
    <scope>NUCLEOTIDE SEQUENCE</scope>
    <source>
        <strain evidence="2">MBLB2552</strain>
    </source>
</reference>
<dbReference type="RefSeq" id="WP_248551969.1">
    <property type="nucleotide sequence ID" value="NZ_JALPRK010000009.1"/>
</dbReference>
<organism evidence="2 3">
    <name type="scientific">Paenibacillus mellifer</name>
    <dbReference type="NCBI Taxonomy" id="2937794"/>
    <lineage>
        <taxon>Bacteria</taxon>
        <taxon>Bacillati</taxon>
        <taxon>Bacillota</taxon>
        <taxon>Bacilli</taxon>
        <taxon>Bacillales</taxon>
        <taxon>Paenibacillaceae</taxon>
        <taxon>Paenibacillus</taxon>
    </lineage>
</organism>
<dbReference type="InterPro" id="IPR010690">
    <property type="entry name" value="YqfD"/>
</dbReference>
<keyword evidence="1" id="KW-0812">Transmembrane</keyword>
<name>A0A9X1XZN2_9BACL</name>
<dbReference type="EMBL" id="JALPRK010000009">
    <property type="protein sequence ID" value="MCK8487888.1"/>
    <property type="molecule type" value="Genomic_DNA"/>
</dbReference>
<keyword evidence="1" id="KW-1133">Transmembrane helix</keyword>
<evidence type="ECO:0000313" key="2">
    <source>
        <dbReference type="EMBL" id="MCK8487888.1"/>
    </source>
</evidence>
<dbReference type="PIRSF" id="PIRSF029895">
    <property type="entry name" value="SpoIV"/>
    <property type="match status" value="1"/>
</dbReference>
<evidence type="ECO:0000313" key="3">
    <source>
        <dbReference type="Proteomes" id="UP001139534"/>
    </source>
</evidence>